<gene>
    <name evidence="2" type="ORF">MTBBW1_2520015</name>
</gene>
<dbReference type="PANTHER" id="PTHR43615">
    <property type="entry name" value="PHOSPHOENOLPYRUVATE SYNTHASE-RELATED"/>
    <property type="match status" value="1"/>
</dbReference>
<name>A0A1W1HEI7_9BACT</name>
<evidence type="ECO:0000313" key="3">
    <source>
        <dbReference type="Proteomes" id="UP000191931"/>
    </source>
</evidence>
<keyword evidence="2" id="KW-0808">Transferase</keyword>
<dbReference type="PANTHER" id="PTHR43615:SF1">
    <property type="entry name" value="PPDK_N DOMAIN-CONTAINING PROTEIN"/>
    <property type="match status" value="1"/>
</dbReference>
<evidence type="ECO:0000313" key="2">
    <source>
        <dbReference type="EMBL" id="SLM30914.1"/>
    </source>
</evidence>
<dbReference type="Proteomes" id="UP000191931">
    <property type="component" value="Unassembled WGS sequence"/>
</dbReference>
<keyword evidence="2" id="KW-0418">Kinase</keyword>
<dbReference type="AlphaFoldDB" id="A0A1W1HEI7"/>
<accession>A0A1W1HEI7</accession>
<dbReference type="Gene3D" id="3.30.470.20">
    <property type="entry name" value="ATP-grasp fold, B domain"/>
    <property type="match status" value="1"/>
</dbReference>
<dbReference type="InterPro" id="IPR051549">
    <property type="entry name" value="PEP_Utilizing_Enz"/>
</dbReference>
<evidence type="ECO:0000259" key="1">
    <source>
        <dbReference type="Pfam" id="PF00391"/>
    </source>
</evidence>
<dbReference type="GO" id="GO:0016301">
    <property type="term" value="F:kinase activity"/>
    <property type="evidence" value="ECO:0007669"/>
    <property type="project" value="UniProtKB-KW"/>
</dbReference>
<reference evidence="2 3" key="1">
    <citation type="submission" date="2017-03" db="EMBL/GenBank/DDBJ databases">
        <authorList>
            <person name="Afonso C.L."/>
            <person name="Miller P.J."/>
            <person name="Scott M.A."/>
            <person name="Spackman E."/>
            <person name="Goraichik I."/>
            <person name="Dimitrov K.M."/>
            <person name="Suarez D.L."/>
            <person name="Swayne D.E."/>
        </authorList>
    </citation>
    <scope>NUCLEOTIDE SEQUENCE [LARGE SCALE GENOMIC DNA]</scope>
    <source>
        <strain evidence="2">PRJEB14757</strain>
    </source>
</reference>
<organism evidence="2 3">
    <name type="scientific">Desulfamplus magnetovallimortis</name>
    <dbReference type="NCBI Taxonomy" id="1246637"/>
    <lineage>
        <taxon>Bacteria</taxon>
        <taxon>Pseudomonadati</taxon>
        <taxon>Thermodesulfobacteriota</taxon>
        <taxon>Desulfobacteria</taxon>
        <taxon>Desulfobacterales</taxon>
        <taxon>Desulfobacteraceae</taxon>
        <taxon>Desulfamplus</taxon>
    </lineage>
</organism>
<keyword evidence="3" id="KW-1185">Reference proteome</keyword>
<dbReference type="Gene3D" id="3.30.1490.20">
    <property type="entry name" value="ATP-grasp fold, A domain"/>
    <property type="match status" value="1"/>
</dbReference>
<sequence>MTINYLFSSKAKTLKWLKLNSQLSIPSTTLVYAKDWCKNPDLVIDQIIQKYPNKLLAVRSSSSMEDNVSNSAAGAYSSVLDVPSSPEKIKNAINKVFNSYGMSSLPDTEELFVQPMVKNIVVSGVILTRVLADGAPYYIINYDDESGRTDTITGGIGVNKTVSVYRNVTSECFDSERLSRFVEFARRIEKICRNDALDIEFGMDKKGILYLFQVRPICSTKNWKKNTDELIKKRISYVVNFLNTCFKCKPMLYGEKNILSVMSDWNPAEILGVTPHPLAASLYRSLITRKVWRQARAFMGYRNMPAEELMTLIAGRPYIDVRTSFNSFLPEGLHSQIAEKLVNAWLKRLENKPELHDKVEFEIAVTAMDFCFNSYFNKRYPDLLSQQEVLEFKQHLCLLTSRCLDLSVSGSIAQAERSIAKLYQKQQKRHLPGESYLCHIVHYLEECQTLGTLPFSILARHAFIAENFLKTAIDRGVLDSKRVAKFKRSITTISSSISSDFALVMKGEEDKSLFLSKYGHLRPMTYDILSPCYSNRGALFDNINELPTLNPVVKFTLSKKETHDLNLLLHEAGLGKYSSICLFEYIRRAIAGREYSKFIFTRNISDILEMVTLWGESFGFNREDLAYLTIDTITAWNNISLLCDAKEYFQRKIEEGRELYSLGKNMQLGYIVRSPADIFIIPQHRSAPNFIGSGYTEAPFVFLNAHSSCEDLQPLYKAIICIENADPGYDWIFTRGIQGLVTKFGGANSHMAIRCAEYGLPAAIGVGDKLFSECITASKGVLNIDNRTLKAYQNAH</sequence>
<protein>
    <submittedName>
        <fullName evidence="2">Pyruvate phosphate dikinase PEP/pyruvate-binding</fullName>
    </submittedName>
</protein>
<proteinExistence type="predicted"/>
<dbReference type="InterPro" id="IPR036637">
    <property type="entry name" value="Phosphohistidine_dom_sf"/>
</dbReference>
<keyword evidence="2" id="KW-0670">Pyruvate</keyword>
<dbReference type="SUPFAM" id="SSF52009">
    <property type="entry name" value="Phosphohistidine domain"/>
    <property type="match status" value="1"/>
</dbReference>
<dbReference type="EMBL" id="FWEV01000171">
    <property type="protein sequence ID" value="SLM30914.1"/>
    <property type="molecule type" value="Genomic_DNA"/>
</dbReference>
<dbReference type="InterPro" id="IPR008279">
    <property type="entry name" value="PEP-util_enz_mobile_dom"/>
</dbReference>
<dbReference type="SUPFAM" id="SSF56059">
    <property type="entry name" value="Glutathione synthetase ATP-binding domain-like"/>
    <property type="match status" value="1"/>
</dbReference>
<dbReference type="Pfam" id="PF00391">
    <property type="entry name" value="PEP-utilizers"/>
    <property type="match status" value="1"/>
</dbReference>
<dbReference type="NCBIfam" id="NF004508">
    <property type="entry name" value="PRK05849.1"/>
    <property type="match status" value="1"/>
</dbReference>
<feature type="domain" description="PEP-utilising enzyme mobile" evidence="1">
    <location>
        <begin position="718"/>
        <end position="770"/>
    </location>
</feature>
<dbReference type="InterPro" id="IPR013815">
    <property type="entry name" value="ATP_grasp_subdomain_1"/>
</dbReference>
<dbReference type="GO" id="GO:0005524">
    <property type="term" value="F:ATP binding"/>
    <property type="evidence" value="ECO:0007669"/>
    <property type="project" value="InterPro"/>
</dbReference>
<dbReference type="STRING" id="1246637.MTBBW1_2520015"/>
<dbReference type="Gene3D" id="3.50.30.10">
    <property type="entry name" value="Phosphohistidine domain"/>
    <property type="match status" value="1"/>
</dbReference>